<evidence type="ECO:0000256" key="1">
    <source>
        <dbReference type="ARBA" id="ARBA00008791"/>
    </source>
</evidence>
<dbReference type="RefSeq" id="WP_085868807.1">
    <property type="nucleotide sequence ID" value="NZ_FWFQ01000015.1"/>
</dbReference>
<accession>A0A1Y5SSU0</accession>
<feature type="domain" description="UspA" evidence="4">
    <location>
        <begin position="139"/>
        <end position="275"/>
    </location>
</feature>
<keyword evidence="3" id="KW-0067">ATP-binding</keyword>
<dbReference type="SUPFAM" id="SSF52402">
    <property type="entry name" value="Adenine nucleotide alpha hydrolases-like"/>
    <property type="match status" value="2"/>
</dbReference>
<evidence type="ECO:0000256" key="3">
    <source>
        <dbReference type="ARBA" id="ARBA00022840"/>
    </source>
</evidence>
<organism evidence="5 6">
    <name type="scientific">Pseudoruegeria aquimaris</name>
    <dbReference type="NCBI Taxonomy" id="393663"/>
    <lineage>
        <taxon>Bacteria</taxon>
        <taxon>Pseudomonadati</taxon>
        <taxon>Pseudomonadota</taxon>
        <taxon>Alphaproteobacteria</taxon>
        <taxon>Rhodobacterales</taxon>
        <taxon>Roseobacteraceae</taxon>
        <taxon>Pseudoruegeria</taxon>
    </lineage>
</organism>
<dbReference type="OrthoDB" id="5564966at2"/>
<protein>
    <submittedName>
        <fullName evidence="5">Universal stress protein UspE</fullName>
    </submittedName>
</protein>
<gene>
    <name evidence="5" type="ORF">PSA7680_02253</name>
</gene>
<comment type="similarity">
    <text evidence="1">Belongs to the universal stress protein A family.</text>
</comment>
<proteinExistence type="inferred from homology"/>
<evidence type="ECO:0000256" key="2">
    <source>
        <dbReference type="ARBA" id="ARBA00022741"/>
    </source>
</evidence>
<dbReference type="EMBL" id="FWFQ01000015">
    <property type="protein sequence ID" value="SLN44433.1"/>
    <property type="molecule type" value="Genomic_DNA"/>
</dbReference>
<dbReference type="PANTHER" id="PTHR46268">
    <property type="entry name" value="STRESS RESPONSE PROTEIN NHAX"/>
    <property type="match status" value="1"/>
</dbReference>
<dbReference type="AlphaFoldDB" id="A0A1Y5SSU0"/>
<dbReference type="Pfam" id="PF00582">
    <property type="entry name" value="Usp"/>
    <property type="match status" value="2"/>
</dbReference>
<dbReference type="InterPro" id="IPR006015">
    <property type="entry name" value="Universal_stress_UspA"/>
</dbReference>
<evidence type="ECO:0000259" key="4">
    <source>
        <dbReference type="Pfam" id="PF00582"/>
    </source>
</evidence>
<keyword evidence="6" id="KW-1185">Reference proteome</keyword>
<dbReference type="PANTHER" id="PTHR46268:SF27">
    <property type="entry name" value="UNIVERSAL STRESS PROTEIN RV2623"/>
    <property type="match status" value="1"/>
</dbReference>
<dbReference type="CDD" id="cd00293">
    <property type="entry name" value="USP-like"/>
    <property type="match status" value="2"/>
</dbReference>
<dbReference type="Gene3D" id="3.40.50.12370">
    <property type="match status" value="1"/>
</dbReference>
<dbReference type="Proteomes" id="UP000193409">
    <property type="component" value="Unassembled WGS sequence"/>
</dbReference>
<evidence type="ECO:0000313" key="6">
    <source>
        <dbReference type="Proteomes" id="UP000193409"/>
    </source>
</evidence>
<dbReference type="PRINTS" id="PR01438">
    <property type="entry name" value="UNVRSLSTRESS"/>
</dbReference>
<dbReference type="InterPro" id="IPR006016">
    <property type="entry name" value="UspA"/>
</dbReference>
<name>A0A1Y5SSU0_9RHOB</name>
<sequence>MKNIVVATDLSGRSAHALTRAFQLAEQSGARVAVVKVADDDLPETMSAKIQIDAQDMLEALCEAEAARHPAPFSIEVLTGDPAHCIRACARDYDSDLIILGAHRRRGFLDGMRETTLEHVVRIVRRPVLLAAMPVESPYTKVLLPMDFSPASTAAAHAALKVAPAAEINAFHAVHVPYRGFGRGNPDGSLEDIFLQEAREERDKWWENAGLPASFPKPELSEGSPQQILDARRALFDPDLIAVGAHSRATAARWIVGSFAAGLVRNPPCDVLVTRPR</sequence>
<keyword evidence="2" id="KW-0547">Nucleotide-binding</keyword>
<feature type="domain" description="UspA" evidence="4">
    <location>
        <begin position="1"/>
        <end position="130"/>
    </location>
</feature>
<evidence type="ECO:0000313" key="5">
    <source>
        <dbReference type="EMBL" id="SLN44433.1"/>
    </source>
</evidence>
<dbReference type="GO" id="GO:0005524">
    <property type="term" value="F:ATP binding"/>
    <property type="evidence" value="ECO:0007669"/>
    <property type="project" value="UniProtKB-KW"/>
</dbReference>
<reference evidence="5 6" key="1">
    <citation type="submission" date="2017-03" db="EMBL/GenBank/DDBJ databases">
        <authorList>
            <person name="Afonso C.L."/>
            <person name="Miller P.J."/>
            <person name="Scott M.A."/>
            <person name="Spackman E."/>
            <person name="Goraichik I."/>
            <person name="Dimitrov K.M."/>
            <person name="Suarez D.L."/>
            <person name="Swayne D.E."/>
        </authorList>
    </citation>
    <scope>NUCLEOTIDE SEQUENCE [LARGE SCALE GENOMIC DNA]</scope>
    <source>
        <strain evidence="5 6">CECT 7680</strain>
    </source>
</reference>